<dbReference type="EnsemblMetazoa" id="PPA46051.1">
    <property type="protein sequence ID" value="PPA46051.1"/>
    <property type="gene ID" value="WBGene00284420"/>
</dbReference>
<accession>A0A8R1V542</accession>
<sequence length="164" mass="19181">MFVPSSVTSKSSIRFPGLELFTLGRWMGVPEEEEETRGRVGRGGHEWRTQRWRYPRTCNGLVGAGKECDGTYICSYEASEWPWSMMEQTLGVRTMNLSFQWITVASMEMADSLLEWSSIEEKMQMKIKKRQNEEFVSLFRMLYRMIDDLALTNHYSKGVMVKHE</sequence>
<accession>A0A2A6BXM8</accession>
<gene>
    <name evidence="1" type="primary">WBGene00284420</name>
</gene>
<organism evidence="1 2">
    <name type="scientific">Pristionchus pacificus</name>
    <name type="common">Parasitic nematode worm</name>
    <dbReference type="NCBI Taxonomy" id="54126"/>
    <lineage>
        <taxon>Eukaryota</taxon>
        <taxon>Metazoa</taxon>
        <taxon>Ecdysozoa</taxon>
        <taxon>Nematoda</taxon>
        <taxon>Chromadorea</taxon>
        <taxon>Rhabditida</taxon>
        <taxon>Rhabditina</taxon>
        <taxon>Diplogasteromorpha</taxon>
        <taxon>Diplogasteroidea</taxon>
        <taxon>Neodiplogasteridae</taxon>
        <taxon>Pristionchus</taxon>
    </lineage>
</organism>
<keyword evidence="2" id="KW-1185">Reference proteome</keyword>
<evidence type="ECO:0000313" key="2">
    <source>
        <dbReference type="Proteomes" id="UP000005239"/>
    </source>
</evidence>
<reference evidence="2" key="1">
    <citation type="journal article" date="2008" name="Nat. Genet.">
        <title>The Pristionchus pacificus genome provides a unique perspective on nematode lifestyle and parasitism.</title>
        <authorList>
            <person name="Dieterich C."/>
            <person name="Clifton S.W."/>
            <person name="Schuster L.N."/>
            <person name="Chinwalla A."/>
            <person name="Delehaunty K."/>
            <person name="Dinkelacker I."/>
            <person name="Fulton L."/>
            <person name="Fulton R."/>
            <person name="Godfrey J."/>
            <person name="Minx P."/>
            <person name="Mitreva M."/>
            <person name="Roeseler W."/>
            <person name="Tian H."/>
            <person name="Witte H."/>
            <person name="Yang S.P."/>
            <person name="Wilson R.K."/>
            <person name="Sommer R.J."/>
        </authorList>
    </citation>
    <scope>NUCLEOTIDE SEQUENCE [LARGE SCALE GENOMIC DNA]</scope>
    <source>
        <strain evidence="2">PS312</strain>
    </source>
</reference>
<dbReference type="Proteomes" id="UP000005239">
    <property type="component" value="Unassembled WGS sequence"/>
</dbReference>
<evidence type="ECO:0000313" key="1">
    <source>
        <dbReference type="EnsemblMetazoa" id="PPA46051.1"/>
    </source>
</evidence>
<dbReference type="AlphaFoldDB" id="A0A2A6BXM8"/>
<reference evidence="1" key="2">
    <citation type="submission" date="2022-06" db="UniProtKB">
        <authorList>
            <consortium name="EnsemblMetazoa"/>
        </authorList>
    </citation>
    <scope>IDENTIFICATION</scope>
    <source>
        <strain evidence="1">PS312</strain>
    </source>
</reference>
<proteinExistence type="predicted"/>
<protein>
    <submittedName>
        <fullName evidence="1">Uncharacterized protein</fullName>
    </submittedName>
</protein>
<name>A0A2A6BXM8_PRIPA</name>